<keyword evidence="1" id="KW-1133">Transmembrane helix</keyword>
<evidence type="ECO:0000313" key="2">
    <source>
        <dbReference type="EMBL" id="UPW02279.1"/>
    </source>
</evidence>
<protein>
    <submittedName>
        <fullName evidence="2">Uncharacterized protein</fullName>
    </submittedName>
</protein>
<dbReference type="EMBL" id="CP096658">
    <property type="protein sequence ID" value="UPW02279.1"/>
    <property type="molecule type" value="Genomic_DNA"/>
</dbReference>
<keyword evidence="1" id="KW-0812">Transmembrane</keyword>
<name>A0A8U0IQH8_9EURY</name>
<gene>
    <name evidence="2" type="ORF">M0R88_09355</name>
</gene>
<proteinExistence type="predicted"/>
<dbReference type="GeneID" id="72190060"/>
<reference evidence="2" key="1">
    <citation type="submission" date="2022-04" db="EMBL/GenBank/DDBJ databases">
        <title>Diverse halophilic archaea isolated from saline environments.</title>
        <authorList>
            <person name="Cui H.-L."/>
        </authorList>
    </citation>
    <scope>NUCLEOTIDE SEQUENCE</scope>
    <source>
        <strain evidence="2">XZYJT40</strain>
    </source>
</reference>
<keyword evidence="1" id="KW-0472">Membrane</keyword>
<dbReference type="Proteomes" id="UP000830434">
    <property type="component" value="Chromosome"/>
</dbReference>
<sequence length="899" mass="96541">MDRRSAVTVCLALFVALHGFAGAATAQSSVTVSRASAAASSGDQITRTLTTTFEATSNRTVTVNGQMADGNVEFAFQEWTDLDGTASGSGTSWQVRAGHEYELRYEATVPASANAGYHTAYTADGGAERKRLTVRVTEPQFGFIDDQDATVVFESKNTGSATKKVDIPNTGEGQMRPSEVTFSNVPDGFTVNAQNLPDRIDAGGTKSMKLQIEADESVSKGNYQFRATVTDNLGNSQSFDVSVTVAKPAVLDAGDDGTVDVGDVLVGSDKTVEFTVSEEGGYTGISGVTSKVTNSDQYGSIGFSGLRYLDTSPDGSATAEVSVSVQDNAPQHSDLRWTAFLKPDGENSVGKKIEFTGRVIYPARFGSLSTSNTSMVFDQPRSEVDSHTKTIEVMVPNTGDKKMNIQGASAGTDSSRVTASVVDAPDTIAGQSNGKVAVRVEADPSTPQGDYGLSVSVNAEEAGSKQISRQISVSHGVELSVEKTSLTYGDVIVTKNLTKSTDVAEALEYRDVSGLSVTKVSGPDKWLTVVERPPATLTAGDAAPFVVALRFDTSAELYRKYTWTYRVEGDNVQNQTVTVTATPKPYSFDQIRDPLNQYTGSGDWQSETASGMVTTLDTLESELRNGGEVSRTDLSTSIAAGRATLLFIESVQNARETRASDGNEAAQDEVVRAAATYNLLDNYVSKLDDSQLRNSADKSRAAADETVQKLVSQQTDYYRSQLDSGNVSMIERAHIKRQLAQLASLQGNDQRAERLRTESAAAFDAYTETVKKGNEKRQSARQLHDEMRDEMLTVVAGQPLMLNPAKWDAFGRKTSAVQAAYGEAATAFRKAGATEEAQSVADERQRMANRYRIARYSLYGSTAAYVLGFVGLVVYLVRSTYAYVRDAREAVSGDFLVAS</sequence>
<dbReference type="AlphaFoldDB" id="A0A8U0IQH8"/>
<feature type="transmembrane region" description="Helical" evidence="1">
    <location>
        <begin position="856"/>
        <end position="877"/>
    </location>
</feature>
<accession>A0A8U0IQH8</accession>
<keyword evidence="3" id="KW-1185">Reference proteome</keyword>
<dbReference type="RefSeq" id="WP_248656663.1">
    <property type="nucleotide sequence ID" value="NZ_CP096658.1"/>
</dbReference>
<evidence type="ECO:0000313" key="3">
    <source>
        <dbReference type="Proteomes" id="UP000830434"/>
    </source>
</evidence>
<organism evidence="2 3">
    <name type="scientific">Halorussus gelatinilyticus</name>
    <dbReference type="NCBI Taxonomy" id="2937524"/>
    <lineage>
        <taxon>Archaea</taxon>
        <taxon>Methanobacteriati</taxon>
        <taxon>Methanobacteriota</taxon>
        <taxon>Stenosarchaea group</taxon>
        <taxon>Halobacteria</taxon>
        <taxon>Halobacteriales</taxon>
        <taxon>Haladaptataceae</taxon>
        <taxon>Halorussus</taxon>
    </lineage>
</organism>
<evidence type="ECO:0000256" key="1">
    <source>
        <dbReference type="SAM" id="Phobius"/>
    </source>
</evidence>
<dbReference type="KEGG" id="haxz:M0R88_09355"/>